<dbReference type="PIRSF" id="PIRSF017082">
    <property type="entry name" value="YflP"/>
    <property type="match status" value="1"/>
</dbReference>
<reference evidence="3 4" key="1">
    <citation type="submission" date="2019-03" db="EMBL/GenBank/DDBJ databases">
        <title>Genomic Encyclopedia of Type Strains, Phase IV (KMG-IV): sequencing the most valuable type-strain genomes for metagenomic binning, comparative biology and taxonomic classification.</title>
        <authorList>
            <person name="Goeker M."/>
        </authorList>
    </citation>
    <scope>NUCLEOTIDE SEQUENCE [LARGE SCALE GENOMIC DNA]</scope>
    <source>
        <strain evidence="3 4">DSM 100048</strain>
    </source>
</reference>
<protein>
    <submittedName>
        <fullName evidence="3">Tripartite-type tricarboxylate transporter receptor subunit TctC</fullName>
    </submittedName>
</protein>
<dbReference type="InterPro" id="IPR005064">
    <property type="entry name" value="BUG"/>
</dbReference>
<dbReference type="Gene3D" id="3.40.190.150">
    <property type="entry name" value="Bordetella uptake gene, domain 1"/>
    <property type="match status" value="1"/>
</dbReference>
<dbReference type="OrthoDB" id="8678477at2"/>
<dbReference type="Pfam" id="PF03401">
    <property type="entry name" value="TctC"/>
    <property type="match status" value="1"/>
</dbReference>
<dbReference type="AlphaFoldDB" id="A0A4V2VQ91"/>
<dbReference type="PANTHER" id="PTHR42928">
    <property type="entry name" value="TRICARBOXYLATE-BINDING PROTEIN"/>
    <property type="match status" value="1"/>
</dbReference>
<name>A0A4V2VQ91_9BURK</name>
<evidence type="ECO:0000313" key="3">
    <source>
        <dbReference type="EMBL" id="TCU93719.1"/>
    </source>
</evidence>
<dbReference type="EMBL" id="SMBX01000011">
    <property type="protein sequence ID" value="TCU93719.1"/>
    <property type="molecule type" value="Genomic_DNA"/>
</dbReference>
<keyword evidence="4" id="KW-1185">Reference proteome</keyword>
<dbReference type="SUPFAM" id="SSF53850">
    <property type="entry name" value="Periplasmic binding protein-like II"/>
    <property type="match status" value="1"/>
</dbReference>
<evidence type="ECO:0000313" key="4">
    <source>
        <dbReference type="Proteomes" id="UP000294692"/>
    </source>
</evidence>
<dbReference type="PANTHER" id="PTHR42928:SF5">
    <property type="entry name" value="BLR1237 PROTEIN"/>
    <property type="match status" value="1"/>
</dbReference>
<feature type="chain" id="PRO_5020185128" evidence="2">
    <location>
        <begin position="24"/>
        <end position="327"/>
    </location>
</feature>
<dbReference type="CDD" id="cd13578">
    <property type="entry name" value="PBP2_Bug27"/>
    <property type="match status" value="1"/>
</dbReference>
<dbReference type="Gene3D" id="3.40.190.10">
    <property type="entry name" value="Periplasmic binding protein-like II"/>
    <property type="match status" value="1"/>
</dbReference>
<sequence>MKHLAKSAIAACCALAFAMPAAAQTDAANYPDKPIKLVVPFPAGGTSDVLGRMVGEKLSQAFGQTIIVENRAGANGNIGADYVARSAPDGYTLLLVDLGNLTISPSVYLNMPFHPLKDLTGVSILAYSPHLLVTSEKLPVKTQEELVAYAKANPGKVNFAAAAGIGSAPHMAGVLFAQKTGVDWNYIPYKGGAQALTDLVGGQVDATTNGMVATYPHVKNGKIRLLAVTSEKRLAQLPDVPTVSELIPGFVTGSWQGILAPAGTPDTIVEKLNAELNKIIQMPEIQEKMVTLGAEPMQMTPAEFNGWMRTQVENWAVVVKEAGIKID</sequence>
<evidence type="ECO:0000256" key="2">
    <source>
        <dbReference type="SAM" id="SignalP"/>
    </source>
</evidence>
<keyword evidence="2" id="KW-0732">Signal</keyword>
<gene>
    <name evidence="3" type="ORF">EV686_11171</name>
</gene>
<feature type="signal peptide" evidence="2">
    <location>
        <begin position="1"/>
        <end position="23"/>
    </location>
</feature>
<keyword evidence="3" id="KW-0675">Receptor</keyword>
<evidence type="ECO:0000256" key="1">
    <source>
        <dbReference type="ARBA" id="ARBA00006987"/>
    </source>
</evidence>
<dbReference type="InterPro" id="IPR042100">
    <property type="entry name" value="Bug_dom1"/>
</dbReference>
<dbReference type="RefSeq" id="WP_132478071.1">
    <property type="nucleotide sequence ID" value="NZ_JBHRVM010000001.1"/>
</dbReference>
<proteinExistence type="inferred from homology"/>
<dbReference type="Proteomes" id="UP000294692">
    <property type="component" value="Unassembled WGS sequence"/>
</dbReference>
<comment type="caution">
    <text evidence="3">The sequence shown here is derived from an EMBL/GenBank/DDBJ whole genome shotgun (WGS) entry which is preliminary data.</text>
</comment>
<organism evidence="3 4">
    <name type="scientific">Paracandidimonas soli</name>
    <dbReference type="NCBI Taxonomy" id="1917182"/>
    <lineage>
        <taxon>Bacteria</taxon>
        <taxon>Pseudomonadati</taxon>
        <taxon>Pseudomonadota</taxon>
        <taxon>Betaproteobacteria</taxon>
        <taxon>Burkholderiales</taxon>
        <taxon>Alcaligenaceae</taxon>
        <taxon>Paracandidimonas</taxon>
    </lineage>
</organism>
<comment type="similarity">
    <text evidence="1">Belongs to the UPF0065 (bug) family.</text>
</comment>
<accession>A0A4V2VQ91</accession>